<comment type="similarity">
    <text evidence="1">Belongs to the AHA1 family.</text>
</comment>
<dbReference type="EMBL" id="FMIB01000002">
    <property type="protein sequence ID" value="SCL72175.1"/>
    <property type="molecule type" value="Genomic_DNA"/>
</dbReference>
<evidence type="ECO:0000259" key="2">
    <source>
        <dbReference type="Pfam" id="PF08327"/>
    </source>
</evidence>
<protein>
    <submittedName>
        <fullName evidence="4">Uncharacterized conserved protein YndB, AHSA1/START domain</fullName>
    </submittedName>
</protein>
<dbReference type="OrthoDB" id="9803476at2"/>
<dbReference type="EMBL" id="FMIB01000002">
    <property type="protein sequence ID" value="SCL45840.1"/>
    <property type="molecule type" value="Genomic_DNA"/>
</dbReference>
<keyword evidence="5" id="KW-1185">Reference proteome</keyword>
<dbReference type="Proteomes" id="UP000198605">
    <property type="component" value="Unassembled WGS sequence"/>
</dbReference>
<sequence length="153" mass="17058">MEFGTIEREIYVEASPEVVFEVVSSPDHLKQWWPDDARYDPTPGSTGEIVFGDPDAGGAVVPFTVVDARPPQRFSFRWTQPAGEVAAEGNSLLVTFDLTPSGGGTLLRMTETGFREMGWEIAVLEQQYREHVTGWDFYLPRLVSYAATVEVRA</sequence>
<dbReference type="RefSeq" id="WP_091305374.1">
    <property type="nucleotide sequence ID" value="NZ_FMIB01000002.1"/>
</dbReference>
<organism evidence="4 5">
    <name type="scientific">Micromonospora chersina</name>
    <dbReference type="NCBI Taxonomy" id="47854"/>
    <lineage>
        <taxon>Bacteria</taxon>
        <taxon>Bacillati</taxon>
        <taxon>Actinomycetota</taxon>
        <taxon>Actinomycetes</taxon>
        <taxon>Micromonosporales</taxon>
        <taxon>Micromonosporaceae</taxon>
        <taxon>Micromonospora</taxon>
    </lineage>
</organism>
<reference evidence="4" key="2">
    <citation type="submission" date="2016-06" db="EMBL/GenBank/DDBJ databases">
        <authorList>
            <person name="Kjaerup R.B."/>
            <person name="Dalgaard T.S."/>
            <person name="Juul-Madsen H.R."/>
        </authorList>
    </citation>
    <scope>NUCLEOTIDE SEQUENCE [LARGE SCALE GENOMIC DNA]</scope>
    <source>
        <strain evidence="4">DSM 44151</strain>
    </source>
</reference>
<proteinExistence type="inferred from homology"/>
<dbReference type="Gene3D" id="3.30.530.20">
    <property type="match status" value="1"/>
</dbReference>
<dbReference type="CDD" id="cd08898">
    <property type="entry name" value="SRPBCC_CalC_Aha1-like_5"/>
    <property type="match status" value="1"/>
</dbReference>
<gene>
    <name evidence="3" type="ORF">GA0070603_0018</name>
    <name evidence="4" type="ORF">GA0070603_6229</name>
</gene>
<dbReference type="SUPFAM" id="SSF55961">
    <property type="entry name" value="Bet v1-like"/>
    <property type="match status" value="1"/>
</dbReference>
<dbReference type="AlphaFoldDB" id="A0A1C6W0S9"/>
<dbReference type="GeneID" id="43282833"/>
<evidence type="ECO:0000313" key="3">
    <source>
        <dbReference type="EMBL" id="SCL45840.1"/>
    </source>
</evidence>
<accession>A0A1C6W0S9</accession>
<dbReference type="Pfam" id="PF08327">
    <property type="entry name" value="AHSA1"/>
    <property type="match status" value="1"/>
</dbReference>
<dbReference type="InterPro" id="IPR023393">
    <property type="entry name" value="START-like_dom_sf"/>
</dbReference>
<evidence type="ECO:0000313" key="5">
    <source>
        <dbReference type="Proteomes" id="UP000198605"/>
    </source>
</evidence>
<name>A0A1C6W0S9_9ACTN</name>
<dbReference type="InterPro" id="IPR013538">
    <property type="entry name" value="ASHA1/2-like_C"/>
</dbReference>
<feature type="domain" description="Activator of Hsp90 ATPase homologue 1/2-like C-terminal" evidence="2">
    <location>
        <begin position="14"/>
        <end position="146"/>
    </location>
</feature>
<reference evidence="5" key="1">
    <citation type="submission" date="2016-06" db="EMBL/GenBank/DDBJ databases">
        <authorList>
            <person name="Varghese N."/>
            <person name="Submissions Spin"/>
        </authorList>
    </citation>
    <scope>NUCLEOTIDE SEQUENCE [LARGE SCALE GENOMIC DNA]</scope>
    <source>
        <strain evidence="5">DSM 44151</strain>
    </source>
</reference>
<evidence type="ECO:0000256" key="1">
    <source>
        <dbReference type="ARBA" id="ARBA00006817"/>
    </source>
</evidence>
<evidence type="ECO:0000313" key="4">
    <source>
        <dbReference type="EMBL" id="SCL72175.1"/>
    </source>
</evidence>
<dbReference type="STRING" id="47854.GA0070603_0018"/>